<evidence type="ECO:0000313" key="3">
    <source>
        <dbReference type="EMBL" id="MBM2357516.1"/>
    </source>
</evidence>
<feature type="transmembrane region" description="Helical" evidence="1">
    <location>
        <begin position="200"/>
        <end position="223"/>
    </location>
</feature>
<dbReference type="RefSeq" id="WP_231036316.1">
    <property type="nucleotide sequence ID" value="NZ_JAJNGX010000041.1"/>
</dbReference>
<evidence type="ECO:0000256" key="1">
    <source>
        <dbReference type="SAM" id="Phobius"/>
    </source>
</evidence>
<keyword evidence="1" id="KW-0472">Membrane</keyword>
<sequence>MMFLRWGRPASRLFLDGSILALLLLAFAYWWQGNLVHEIVGTLFFVLLIRHLFNNGRWWSALRRGPYDPRRVMSLILTMLLAASMAVLLLTSLAISQSLFTFLPQPGLFTMREVHWFSAYWVMAIVGLHLGLNWSRITALLRNIGWMKGRTWVWMALGLLCAGALAIQGLFSAIVLGLWPRLRFTYSMTMWDFNEAVLPFFGHWLAVVGLFAVIGQVALRAAIWAGSRC</sequence>
<dbReference type="Proteomes" id="UP000809337">
    <property type="component" value="Unassembled WGS sequence"/>
</dbReference>
<proteinExistence type="predicted"/>
<dbReference type="InterPro" id="IPR025517">
    <property type="entry name" value="DUF4405"/>
</dbReference>
<dbReference type="AlphaFoldDB" id="A0A9Q2NMS8"/>
<feature type="transmembrane region" description="Helical" evidence="1">
    <location>
        <begin position="152"/>
        <end position="180"/>
    </location>
</feature>
<keyword evidence="1" id="KW-1133">Transmembrane helix</keyword>
<feature type="transmembrane region" description="Helical" evidence="1">
    <location>
        <begin position="12"/>
        <end position="30"/>
    </location>
</feature>
<protein>
    <submittedName>
        <fullName evidence="3">DUF4405 domain-containing protein</fullName>
    </submittedName>
</protein>
<reference evidence="3" key="1">
    <citation type="submission" date="2021-01" db="EMBL/GenBank/DDBJ databases">
        <title>Diatom-associated Roseobacters Show Island Model of Population Structure.</title>
        <authorList>
            <person name="Qu L."/>
            <person name="Feng X."/>
            <person name="Chen Y."/>
            <person name="Li L."/>
            <person name="Wang X."/>
            <person name="Hu Z."/>
            <person name="Wang H."/>
            <person name="Luo H."/>
        </authorList>
    </citation>
    <scope>NUCLEOTIDE SEQUENCE</scope>
    <source>
        <strain evidence="3">SM26-45</strain>
    </source>
</reference>
<feature type="transmembrane region" description="Helical" evidence="1">
    <location>
        <begin position="36"/>
        <end position="53"/>
    </location>
</feature>
<feature type="transmembrane region" description="Helical" evidence="1">
    <location>
        <begin position="74"/>
        <end position="95"/>
    </location>
</feature>
<keyword evidence="1" id="KW-0812">Transmembrane</keyword>
<comment type="caution">
    <text evidence="3">The sequence shown here is derived from an EMBL/GenBank/DDBJ whole genome shotgun (WGS) entry which is preliminary data.</text>
</comment>
<organism evidence="3 4">
    <name type="scientific">Pseudosulfitobacter pseudonitzschiae</name>
    <dbReference type="NCBI Taxonomy" id="1402135"/>
    <lineage>
        <taxon>Bacteria</taxon>
        <taxon>Pseudomonadati</taxon>
        <taxon>Pseudomonadota</taxon>
        <taxon>Alphaproteobacteria</taxon>
        <taxon>Rhodobacterales</taxon>
        <taxon>Roseobacteraceae</taxon>
        <taxon>Pseudosulfitobacter</taxon>
    </lineage>
</organism>
<gene>
    <name evidence="3" type="ORF">JQX14_23480</name>
</gene>
<dbReference type="Pfam" id="PF14358">
    <property type="entry name" value="DUF4405"/>
    <property type="match status" value="1"/>
</dbReference>
<feature type="transmembrane region" description="Helical" evidence="1">
    <location>
        <begin position="115"/>
        <end position="132"/>
    </location>
</feature>
<accession>A0A9Q2NMS8</accession>
<dbReference type="EMBL" id="JAFBWN010000041">
    <property type="protein sequence ID" value="MBM2357516.1"/>
    <property type="molecule type" value="Genomic_DNA"/>
</dbReference>
<name>A0A9Q2NMS8_9RHOB</name>
<evidence type="ECO:0000313" key="4">
    <source>
        <dbReference type="Proteomes" id="UP000809337"/>
    </source>
</evidence>
<feature type="domain" description="Flavinylation-associated cytochrome" evidence="2">
    <location>
        <begin position="76"/>
        <end position="134"/>
    </location>
</feature>
<evidence type="ECO:0000259" key="2">
    <source>
        <dbReference type="Pfam" id="PF14358"/>
    </source>
</evidence>